<dbReference type="InterPro" id="IPR027417">
    <property type="entry name" value="P-loop_NTPase"/>
</dbReference>
<organism evidence="6 7">
    <name type="scientific">Fervidobacterium nodosum (strain ATCC 35602 / DSM 5306 / Rt17-B1)</name>
    <dbReference type="NCBI Taxonomy" id="381764"/>
    <lineage>
        <taxon>Bacteria</taxon>
        <taxon>Thermotogati</taxon>
        <taxon>Thermotogota</taxon>
        <taxon>Thermotogae</taxon>
        <taxon>Thermotogales</taxon>
        <taxon>Fervidobacteriaceae</taxon>
        <taxon>Fervidobacterium</taxon>
    </lineage>
</organism>
<comment type="similarity">
    <text evidence="1">Belongs to the ABC transporter superfamily.</text>
</comment>
<dbReference type="OrthoDB" id="9804819at2"/>
<dbReference type="Proteomes" id="UP000002415">
    <property type="component" value="Chromosome"/>
</dbReference>
<name>A7HJH3_FERNB</name>
<dbReference type="HOGENOM" id="CLU_000604_1_2_0"/>
<dbReference type="SMART" id="SM00382">
    <property type="entry name" value="AAA"/>
    <property type="match status" value="1"/>
</dbReference>
<dbReference type="PROSITE" id="PS50893">
    <property type="entry name" value="ABC_TRANSPORTER_2"/>
    <property type="match status" value="1"/>
</dbReference>
<dbReference type="Gene3D" id="3.40.50.300">
    <property type="entry name" value="P-loop containing nucleotide triphosphate hydrolases"/>
    <property type="match status" value="1"/>
</dbReference>
<dbReference type="AlphaFoldDB" id="A7HJH3"/>
<dbReference type="InterPro" id="IPR050763">
    <property type="entry name" value="ABC_transporter_ATP-binding"/>
</dbReference>
<evidence type="ECO:0000256" key="2">
    <source>
        <dbReference type="ARBA" id="ARBA00022448"/>
    </source>
</evidence>
<dbReference type="CDD" id="cd03230">
    <property type="entry name" value="ABC_DR_subfamily_A"/>
    <property type="match status" value="1"/>
</dbReference>
<dbReference type="eggNOG" id="COG1131">
    <property type="taxonomic scope" value="Bacteria"/>
</dbReference>
<proteinExistence type="inferred from homology"/>
<reference evidence="6 7" key="1">
    <citation type="submission" date="2007-07" db="EMBL/GenBank/DDBJ databases">
        <title>Complete sequence of Fervidobacterium nodosum Rt17-B1.</title>
        <authorList>
            <consortium name="US DOE Joint Genome Institute"/>
            <person name="Copeland A."/>
            <person name="Lucas S."/>
            <person name="Lapidus A."/>
            <person name="Barry K."/>
            <person name="Glavina del Rio T."/>
            <person name="Dalin E."/>
            <person name="Tice H."/>
            <person name="Pitluck S."/>
            <person name="Saunders E."/>
            <person name="Brettin T."/>
            <person name="Bruce D."/>
            <person name="Detter J.C."/>
            <person name="Han C."/>
            <person name="Schmutz J."/>
            <person name="Larimer F."/>
            <person name="Land M."/>
            <person name="Hauser L."/>
            <person name="Kyrpides N."/>
            <person name="Mikhailova N."/>
            <person name="Nelson K."/>
            <person name="Gogarten J.P."/>
            <person name="Noll K."/>
            <person name="Richardson P."/>
        </authorList>
    </citation>
    <scope>NUCLEOTIDE SEQUENCE [LARGE SCALE GENOMIC DNA]</scope>
    <source>
        <strain evidence="7">ATCC 35602 / DSM 5306 / Rt17-B1</strain>
    </source>
</reference>
<dbReference type="PROSITE" id="PS00211">
    <property type="entry name" value="ABC_TRANSPORTER_1"/>
    <property type="match status" value="1"/>
</dbReference>
<evidence type="ECO:0000256" key="1">
    <source>
        <dbReference type="ARBA" id="ARBA00005417"/>
    </source>
</evidence>
<dbReference type="InterPro" id="IPR003593">
    <property type="entry name" value="AAA+_ATPase"/>
</dbReference>
<feature type="domain" description="ABC transporter" evidence="5">
    <location>
        <begin position="28"/>
        <end position="254"/>
    </location>
</feature>
<keyword evidence="4" id="KW-0067">ATP-binding</keyword>
<dbReference type="PANTHER" id="PTHR42711">
    <property type="entry name" value="ABC TRANSPORTER ATP-BINDING PROTEIN"/>
    <property type="match status" value="1"/>
</dbReference>
<keyword evidence="7" id="KW-1185">Reference proteome</keyword>
<reference evidence="6 7" key="2">
    <citation type="journal article" date="2009" name="Proc. Natl. Acad. Sci. U.S.A.">
        <title>On the chimeric nature, thermophilic origin, and phylogenetic placement of the Thermotogales.</title>
        <authorList>
            <person name="Zhaxybayeva O."/>
            <person name="Swithers K.S."/>
            <person name="Lapierre P."/>
            <person name="Fournier G.P."/>
            <person name="Bickhart D.M."/>
            <person name="DeBoy R.T."/>
            <person name="Nelson K.E."/>
            <person name="Nesbo C.L."/>
            <person name="Doolittle W.F."/>
            <person name="Gogarten J.P."/>
            <person name="Noll K.M."/>
        </authorList>
    </citation>
    <scope>NUCLEOTIDE SEQUENCE [LARGE SCALE GENOMIC DNA]</scope>
    <source>
        <strain evidence="7">ATCC 35602 / DSM 5306 / Rt17-B1</strain>
    </source>
</reference>
<evidence type="ECO:0000313" key="6">
    <source>
        <dbReference type="EMBL" id="ABS60056.1"/>
    </source>
</evidence>
<dbReference type="Pfam" id="PF00005">
    <property type="entry name" value="ABC_tran"/>
    <property type="match status" value="1"/>
</dbReference>
<keyword evidence="2" id="KW-0813">Transport</keyword>
<evidence type="ECO:0000313" key="7">
    <source>
        <dbReference type="Proteomes" id="UP000002415"/>
    </source>
</evidence>
<keyword evidence="3" id="KW-0547">Nucleotide-binding</keyword>
<dbReference type="GO" id="GO:0016887">
    <property type="term" value="F:ATP hydrolysis activity"/>
    <property type="evidence" value="ECO:0007669"/>
    <property type="project" value="InterPro"/>
</dbReference>
<sequence length="313" mass="35727">MTIWSLIFFVSYLEVIDLVENARGTYLLEIIGLTKYYGKKLAISDVNLYVDSGEIVGFVGPNGAGKTTTMRTVMGYLKPSNGKIFLFGEEVTRNNLHRLIKDVGYVPGEVNYYPDVTVKKILDFYASFYPDFDKDYCEKLCSNFDIPLNKKFEELSLGNKKKVSIIQSLAHKPKLLILDEPTNALDPFIQKKLYNVLEELKKQGVGILLSSHVLNEVERLCDRVIFIKGGKVIVPKVFRKSLKKVTLINGIFDESVFKNYNEIVDLKRNNSDITIFFDGDVKRLIDLLNKVECSDVLIEDLSLEDVFEKLYQS</sequence>
<evidence type="ECO:0000256" key="3">
    <source>
        <dbReference type="ARBA" id="ARBA00022741"/>
    </source>
</evidence>
<dbReference type="STRING" id="381764.Fnod_0189"/>
<evidence type="ECO:0000259" key="5">
    <source>
        <dbReference type="PROSITE" id="PS50893"/>
    </source>
</evidence>
<dbReference type="GO" id="GO:0005524">
    <property type="term" value="F:ATP binding"/>
    <property type="evidence" value="ECO:0007669"/>
    <property type="project" value="UniProtKB-KW"/>
</dbReference>
<gene>
    <name evidence="6" type="ordered locus">Fnod_0189</name>
</gene>
<dbReference type="SUPFAM" id="SSF52540">
    <property type="entry name" value="P-loop containing nucleoside triphosphate hydrolases"/>
    <property type="match status" value="1"/>
</dbReference>
<dbReference type="PANTHER" id="PTHR42711:SF5">
    <property type="entry name" value="ABC TRANSPORTER ATP-BINDING PROTEIN NATA"/>
    <property type="match status" value="1"/>
</dbReference>
<dbReference type="InterPro" id="IPR003439">
    <property type="entry name" value="ABC_transporter-like_ATP-bd"/>
</dbReference>
<dbReference type="KEGG" id="fno:Fnod_0189"/>
<dbReference type="InterPro" id="IPR017871">
    <property type="entry name" value="ABC_transporter-like_CS"/>
</dbReference>
<evidence type="ECO:0000256" key="4">
    <source>
        <dbReference type="ARBA" id="ARBA00022840"/>
    </source>
</evidence>
<dbReference type="EMBL" id="CP000771">
    <property type="protein sequence ID" value="ABS60056.1"/>
    <property type="molecule type" value="Genomic_DNA"/>
</dbReference>
<protein>
    <submittedName>
        <fullName evidence="6">ABC transporter related</fullName>
    </submittedName>
</protein>
<accession>A7HJH3</accession>